<dbReference type="RefSeq" id="WP_012373676.1">
    <property type="nucleotide sequence ID" value="NC_010571.1"/>
</dbReference>
<dbReference type="UniPathway" id="UPA00124"/>
<comment type="pathway">
    <text evidence="1 6">Carbohydrate biosynthesis; dTDP-L-rhamnose biosynthesis.</text>
</comment>
<evidence type="ECO:0000256" key="3">
    <source>
        <dbReference type="ARBA" id="ARBA00012929"/>
    </source>
</evidence>
<name>B1ZVP1_OPITP</name>
<dbReference type="eggNOG" id="COG1091">
    <property type="taxonomic scope" value="Bacteria"/>
</dbReference>
<dbReference type="InterPro" id="IPR005913">
    <property type="entry name" value="dTDP_dehydrorham_reduct"/>
</dbReference>
<dbReference type="EC" id="1.1.1.133" evidence="3 6"/>
<protein>
    <recommendedName>
        <fullName evidence="4 6">dTDP-4-dehydrorhamnose reductase</fullName>
        <ecNumber evidence="3 6">1.1.1.133</ecNumber>
    </recommendedName>
</protein>
<evidence type="ECO:0000313" key="9">
    <source>
        <dbReference type="Proteomes" id="UP000007013"/>
    </source>
</evidence>
<dbReference type="SUPFAM" id="SSF51735">
    <property type="entry name" value="NAD(P)-binding Rossmann-fold domains"/>
    <property type="match status" value="1"/>
</dbReference>
<evidence type="ECO:0000256" key="1">
    <source>
        <dbReference type="ARBA" id="ARBA00004781"/>
    </source>
</evidence>
<dbReference type="GO" id="GO:0048270">
    <property type="term" value="F:methionine adenosyltransferase regulator activity"/>
    <property type="evidence" value="ECO:0007669"/>
    <property type="project" value="TreeGrafter"/>
</dbReference>
<evidence type="ECO:0000256" key="6">
    <source>
        <dbReference type="RuleBase" id="RU364082"/>
    </source>
</evidence>
<dbReference type="InterPro" id="IPR036291">
    <property type="entry name" value="NAD(P)-bd_dom_sf"/>
</dbReference>
<dbReference type="AlphaFoldDB" id="B1ZVP1"/>
<keyword evidence="9" id="KW-1185">Reference proteome</keyword>
<dbReference type="OrthoDB" id="9803892at2"/>
<sequence length="314" mass="33695">MRILLTGASGLVGSAFARIAAASGQEVVGVVGRFGGELPGLARRCMLDLTDAAATTRAVEAETPEVIVNAAAISEPAVCELDGVRSEAMNVALPALLARLAVRLGARFLHISSEQVFDGERSEPYSITDPPRPINRYGRQKLASEHAVREIAGASAAIVRAPLLMGDSAGGKRALHERLLADWAAGRTARLYIDELRQPCTAENLARVLLELAARAELTGVFHWAGADLLSRHALGLRVRERFELTDAVAPIVATRRAETPVIARERQASLALDLEPLASRLATRPQSIEEQLATLRVPGPLQAWYRTARVGNM</sequence>
<dbReference type="GO" id="GO:0006556">
    <property type="term" value="P:S-adenosylmethionine biosynthetic process"/>
    <property type="evidence" value="ECO:0007669"/>
    <property type="project" value="TreeGrafter"/>
</dbReference>
<evidence type="ECO:0000256" key="4">
    <source>
        <dbReference type="ARBA" id="ARBA00017099"/>
    </source>
</evidence>
<dbReference type="HOGENOM" id="CLU_871192_0_0_0"/>
<dbReference type="Gene3D" id="3.40.50.720">
    <property type="entry name" value="NAD(P)-binding Rossmann-like Domain"/>
    <property type="match status" value="1"/>
</dbReference>
<comment type="function">
    <text evidence="6">Catalyzes the reduction of dTDP-6-deoxy-L-lyxo-4-hexulose to yield dTDP-L-rhamnose.</text>
</comment>
<evidence type="ECO:0000256" key="5">
    <source>
        <dbReference type="ARBA" id="ARBA00048200"/>
    </source>
</evidence>
<accession>B1ZVP1</accession>
<dbReference type="PANTHER" id="PTHR10491:SF4">
    <property type="entry name" value="METHIONINE ADENOSYLTRANSFERASE 2 SUBUNIT BETA"/>
    <property type="match status" value="1"/>
</dbReference>
<dbReference type="Pfam" id="PF04321">
    <property type="entry name" value="RmlD_sub_bind"/>
    <property type="match status" value="1"/>
</dbReference>
<dbReference type="STRING" id="452637.Oter_0850"/>
<comment type="similarity">
    <text evidence="2 6">Belongs to the dTDP-4-dehydrorhamnose reductase family.</text>
</comment>
<keyword evidence="6" id="KW-0560">Oxidoreductase</keyword>
<reference evidence="8 9" key="1">
    <citation type="journal article" date="2011" name="J. Bacteriol.">
        <title>Genome sequence of the verrucomicrobium Opitutus terrae PB90-1, an abundant inhabitant of rice paddy soil ecosystems.</title>
        <authorList>
            <person name="van Passel M.W."/>
            <person name="Kant R."/>
            <person name="Palva A."/>
            <person name="Copeland A."/>
            <person name="Lucas S."/>
            <person name="Lapidus A."/>
            <person name="Glavina del Rio T."/>
            <person name="Pitluck S."/>
            <person name="Goltsman E."/>
            <person name="Clum A."/>
            <person name="Sun H."/>
            <person name="Schmutz J."/>
            <person name="Larimer F.W."/>
            <person name="Land M.L."/>
            <person name="Hauser L."/>
            <person name="Kyrpides N."/>
            <person name="Mikhailova N."/>
            <person name="Richardson P.P."/>
            <person name="Janssen P.H."/>
            <person name="de Vos W.M."/>
            <person name="Smidt H."/>
        </authorList>
    </citation>
    <scope>NUCLEOTIDE SEQUENCE [LARGE SCALE GENOMIC DNA]</scope>
    <source>
        <strain evidence="9">DSM 11246 / JCM 15787 / PB90-1</strain>
    </source>
</reference>
<evidence type="ECO:0000256" key="2">
    <source>
        <dbReference type="ARBA" id="ARBA00010944"/>
    </source>
</evidence>
<evidence type="ECO:0000259" key="7">
    <source>
        <dbReference type="Pfam" id="PF04321"/>
    </source>
</evidence>
<dbReference type="Proteomes" id="UP000007013">
    <property type="component" value="Chromosome"/>
</dbReference>
<keyword evidence="6" id="KW-0521">NADP</keyword>
<organism evidence="8 9">
    <name type="scientific">Opitutus terrae (strain DSM 11246 / JCM 15787 / PB90-1)</name>
    <dbReference type="NCBI Taxonomy" id="452637"/>
    <lineage>
        <taxon>Bacteria</taxon>
        <taxon>Pseudomonadati</taxon>
        <taxon>Verrucomicrobiota</taxon>
        <taxon>Opitutia</taxon>
        <taxon>Opitutales</taxon>
        <taxon>Opitutaceae</taxon>
        <taxon>Opitutus</taxon>
    </lineage>
</organism>
<proteinExistence type="inferred from homology"/>
<evidence type="ECO:0000313" key="8">
    <source>
        <dbReference type="EMBL" id="ACB74138.1"/>
    </source>
</evidence>
<dbReference type="GO" id="GO:0048269">
    <property type="term" value="C:methionine adenosyltransferase complex"/>
    <property type="evidence" value="ECO:0007669"/>
    <property type="project" value="TreeGrafter"/>
</dbReference>
<dbReference type="InterPro" id="IPR029903">
    <property type="entry name" value="RmlD-like-bd"/>
</dbReference>
<feature type="domain" description="RmlD-like substrate binding" evidence="7">
    <location>
        <begin position="1"/>
        <end position="295"/>
    </location>
</feature>
<gene>
    <name evidence="8" type="ordered locus">Oter_0850</name>
</gene>
<dbReference type="PANTHER" id="PTHR10491">
    <property type="entry name" value="DTDP-4-DEHYDRORHAMNOSE REDUCTASE"/>
    <property type="match status" value="1"/>
</dbReference>
<dbReference type="EMBL" id="CP001032">
    <property type="protein sequence ID" value="ACB74138.1"/>
    <property type="molecule type" value="Genomic_DNA"/>
</dbReference>
<comment type="catalytic activity">
    <reaction evidence="5">
        <text>dTDP-beta-L-rhamnose + NADP(+) = dTDP-4-dehydro-beta-L-rhamnose + NADPH + H(+)</text>
        <dbReference type="Rhea" id="RHEA:21796"/>
        <dbReference type="ChEBI" id="CHEBI:15378"/>
        <dbReference type="ChEBI" id="CHEBI:57510"/>
        <dbReference type="ChEBI" id="CHEBI:57783"/>
        <dbReference type="ChEBI" id="CHEBI:58349"/>
        <dbReference type="ChEBI" id="CHEBI:62830"/>
        <dbReference type="EC" id="1.1.1.133"/>
    </reaction>
</comment>
<dbReference type="GO" id="GO:0019305">
    <property type="term" value="P:dTDP-rhamnose biosynthetic process"/>
    <property type="evidence" value="ECO:0007669"/>
    <property type="project" value="UniProtKB-UniPathway"/>
</dbReference>
<dbReference type="GO" id="GO:0008831">
    <property type="term" value="F:dTDP-4-dehydrorhamnose reductase activity"/>
    <property type="evidence" value="ECO:0007669"/>
    <property type="project" value="UniProtKB-EC"/>
</dbReference>
<dbReference type="KEGG" id="ote:Oter_0850"/>